<organism evidence="1 2">
    <name type="scientific">Allokutzneria oryzae</name>
    <dbReference type="NCBI Taxonomy" id="1378989"/>
    <lineage>
        <taxon>Bacteria</taxon>
        <taxon>Bacillati</taxon>
        <taxon>Actinomycetota</taxon>
        <taxon>Actinomycetes</taxon>
        <taxon>Pseudonocardiales</taxon>
        <taxon>Pseudonocardiaceae</taxon>
        <taxon>Allokutzneria</taxon>
    </lineage>
</organism>
<keyword evidence="2" id="KW-1185">Reference proteome</keyword>
<name>A0ABV6AAU2_9PSEU</name>
<sequence length="65" mass="6769">MTVMVEVAEPRWRAFADVLVSTCDGPIAEAAARATALLAEFPGCLLVAVGCAGNGCVVRFRGDWG</sequence>
<comment type="caution">
    <text evidence="1">The sequence shown here is derived from an EMBL/GenBank/DDBJ whole genome shotgun (WGS) entry which is preliminary data.</text>
</comment>
<dbReference type="Proteomes" id="UP001589693">
    <property type="component" value="Unassembled WGS sequence"/>
</dbReference>
<proteinExistence type="predicted"/>
<evidence type="ECO:0000313" key="1">
    <source>
        <dbReference type="EMBL" id="MFB9909750.1"/>
    </source>
</evidence>
<dbReference type="RefSeq" id="WP_377862664.1">
    <property type="nucleotide sequence ID" value="NZ_JBHLZU010000040.1"/>
</dbReference>
<evidence type="ECO:0000313" key="2">
    <source>
        <dbReference type="Proteomes" id="UP001589693"/>
    </source>
</evidence>
<reference evidence="1 2" key="1">
    <citation type="submission" date="2024-09" db="EMBL/GenBank/DDBJ databases">
        <authorList>
            <person name="Sun Q."/>
            <person name="Mori K."/>
        </authorList>
    </citation>
    <scope>NUCLEOTIDE SEQUENCE [LARGE SCALE GENOMIC DNA]</scope>
    <source>
        <strain evidence="1 2">TBRC 7907</strain>
    </source>
</reference>
<protein>
    <submittedName>
        <fullName evidence="1">Uncharacterized protein</fullName>
    </submittedName>
</protein>
<gene>
    <name evidence="1" type="ORF">ACFFQA_37955</name>
</gene>
<dbReference type="EMBL" id="JBHLZU010000040">
    <property type="protein sequence ID" value="MFB9909750.1"/>
    <property type="molecule type" value="Genomic_DNA"/>
</dbReference>
<accession>A0ABV6AAU2</accession>